<keyword evidence="3" id="KW-1185">Reference proteome</keyword>
<feature type="region of interest" description="Disordered" evidence="1">
    <location>
        <begin position="1"/>
        <end position="28"/>
    </location>
</feature>
<evidence type="ECO:0000313" key="3">
    <source>
        <dbReference type="Proteomes" id="UP000091918"/>
    </source>
</evidence>
<feature type="region of interest" description="Disordered" evidence="1">
    <location>
        <begin position="188"/>
        <end position="258"/>
    </location>
</feature>
<dbReference type="InterPro" id="IPR013240">
    <property type="entry name" value="DNA-dir_RNA_pol1_su_RPA34"/>
</dbReference>
<dbReference type="AlphaFoldDB" id="A0A1B7NRA0"/>
<dbReference type="EMBL" id="LGUA01001065">
    <property type="protein sequence ID" value="OAX79324.1"/>
    <property type="molecule type" value="Genomic_DNA"/>
</dbReference>
<dbReference type="GO" id="GO:0006360">
    <property type="term" value="P:transcription by RNA polymerase I"/>
    <property type="evidence" value="ECO:0007669"/>
    <property type="project" value="InterPro"/>
</dbReference>
<comment type="caution">
    <text evidence="2">The sequence shown here is derived from an EMBL/GenBank/DDBJ whole genome shotgun (WGS) entry which is preliminary data.</text>
</comment>
<dbReference type="STRING" id="1658172.A0A1B7NRA0"/>
<dbReference type="OrthoDB" id="76224at2759"/>
<feature type="compositionally biased region" description="Acidic residues" evidence="1">
    <location>
        <begin position="227"/>
        <end position="240"/>
    </location>
</feature>
<dbReference type="PANTHER" id="PTHR28155">
    <property type="entry name" value="ACR243WP"/>
    <property type="match status" value="1"/>
</dbReference>
<feature type="compositionally biased region" description="Basic and acidic residues" evidence="1">
    <location>
        <begin position="495"/>
        <end position="517"/>
    </location>
</feature>
<protein>
    <submittedName>
        <fullName evidence="2">Uncharacterized protein</fullName>
    </submittedName>
</protein>
<dbReference type="Proteomes" id="UP000091918">
    <property type="component" value="Unassembled WGS sequence"/>
</dbReference>
<dbReference type="Pfam" id="PF08208">
    <property type="entry name" value="RNA_polI_A34"/>
    <property type="match status" value="1"/>
</dbReference>
<sequence>MSSQDHLNGARTHESIDSGDSTGSRYLSSHSSSQNDFVLTLISIQGYGQQLSSRAMVLSQAFSTHIIARVRPVPGLLSSPAFSIDVTMLNDTGSNTLTVFDTDIAALAIRLTYMGYGADVPIMTAGGTVTRRQISVEIQLLDSQGNAVSDWILEEGIITPSASGVTRLSGDGIRQSLYFATAPGKSTFKTKSAARKPTKEVKPKQQTTKGVKRNPDPEPSSSSSGSESDDSVEDESDSSIEEGPSTTERDSTALKIIPAQEYRAPEGFKLLTTTARRSPDVSKVFSNLRGKQLWHITAPASVPMNSLRELAFDAVATGGSILTHNGANYKLREDQIGVEKNKALLLPDKHSNTYHRHRLNIAQTFHLEQIVDLANGATHSEQSVPISDLTKPKREQPKGLKMRYKPFGSTDDQPETFGSSSEEPEAEDVSFRMPQSLAQDREGKKRRKSSMEIGSDKEQGERRKKHKRIHSNSADGGAHAHSKNGEVSPVRKSRITKDVGISRDGTDEQHRERARKEERKRKKQALAS</sequence>
<evidence type="ECO:0000256" key="1">
    <source>
        <dbReference type="SAM" id="MobiDB-lite"/>
    </source>
</evidence>
<accession>A0A1B7NRA0</accession>
<dbReference type="InterPro" id="IPR053263">
    <property type="entry name" value="Euk_RPA34_RNAP_subunit"/>
</dbReference>
<reference evidence="2 3" key="1">
    <citation type="submission" date="2015-07" db="EMBL/GenBank/DDBJ databases">
        <title>Emmonsia species relationships and genome sequence.</title>
        <authorList>
            <person name="Cuomo C.A."/>
            <person name="Schwartz I.S."/>
            <person name="Kenyon C."/>
            <person name="de Hoog G.S."/>
            <person name="Govender N.P."/>
            <person name="Botha A."/>
            <person name="Moreno L."/>
            <person name="de Vries M."/>
            <person name="Munoz J.F."/>
            <person name="Stielow J.B."/>
        </authorList>
    </citation>
    <scope>NUCLEOTIDE SEQUENCE [LARGE SCALE GENOMIC DNA]</scope>
    <source>
        <strain evidence="2 3">CBS 136260</strain>
    </source>
</reference>
<feature type="compositionally biased region" description="Basic residues" evidence="1">
    <location>
        <begin position="518"/>
        <end position="528"/>
    </location>
</feature>
<proteinExistence type="predicted"/>
<evidence type="ECO:0000313" key="2">
    <source>
        <dbReference type="EMBL" id="OAX79324.1"/>
    </source>
</evidence>
<dbReference type="PANTHER" id="PTHR28155:SF1">
    <property type="entry name" value="DNA-DIRECTED RNA POLYMERASE I SUBUNIT RPA34.5-DOMAIN-CONTAINING PROTEIN"/>
    <property type="match status" value="1"/>
</dbReference>
<organism evidence="2 3">
    <name type="scientific">Emergomyces africanus</name>
    <dbReference type="NCBI Taxonomy" id="1955775"/>
    <lineage>
        <taxon>Eukaryota</taxon>
        <taxon>Fungi</taxon>
        <taxon>Dikarya</taxon>
        <taxon>Ascomycota</taxon>
        <taxon>Pezizomycotina</taxon>
        <taxon>Eurotiomycetes</taxon>
        <taxon>Eurotiomycetidae</taxon>
        <taxon>Onygenales</taxon>
        <taxon>Ajellomycetaceae</taxon>
        <taxon>Emergomyces</taxon>
    </lineage>
</organism>
<gene>
    <name evidence="2" type="ORF">ACJ72_06359</name>
</gene>
<feature type="compositionally biased region" description="Polar residues" evidence="1">
    <location>
        <begin position="18"/>
        <end position="28"/>
    </location>
</feature>
<name>A0A1B7NRA0_9EURO</name>
<dbReference type="Gene3D" id="6.20.250.70">
    <property type="match status" value="1"/>
</dbReference>
<feature type="region of interest" description="Disordered" evidence="1">
    <location>
        <begin position="380"/>
        <end position="528"/>
    </location>
</feature>